<dbReference type="Proteomes" id="UP000198620">
    <property type="component" value="Unassembled WGS sequence"/>
</dbReference>
<dbReference type="InterPro" id="IPR008162">
    <property type="entry name" value="Pyrophosphatase"/>
</dbReference>
<dbReference type="GO" id="GO:0000287">
    <property type="term" value="F:magnesium ion binding"/>
    <property type="evidence" value="ECO:0007669"/>
    <property type="project" value="InterPro"/>
</dbReference>
<dbReference type="GO" id="GO:0006796">
    <property type="term" value="P:phosphate-containing compound metabolic process"/>
    <property type="evidence" value="ECO:0007669"/>
    <property type="project" value="InterPro"/>
</dbReference>
<sequence>MNPRLDEKLLSEPPEVEVIIEVPRGCFLKRGSTGSIDFISPLPCPYNYGSVPDYLGLDGDLLDALVLGPRLPLGTMIQARAWGAVTLTDRGMQDDKLICSDSSLDAQQRQRVLQFFRFYAECKSLLNIWRGRPGRNACEGWCEASQALSRARPRDRAWRQPHVDF</sequence>
<protein>
    <recommendedName>
        <fullName evidence="2">inorganic diphosphatase</fullName>
        <ecNumber evidence="2">3.6.1.1</ecNumber>
    </recommendedName>
</protein>
<keyword evidence="7" id="KW-1185">Reference proteome</keyword>
<dbReference type="EC" id="3.6.1.1" evidence="2"/>
<evidence type="ECO:0000256" key="3">
    <source>
        <dbReference type="ARBA" id="ARBA00022723"/>
    </source>
</evidence>
<evidence type="ECO:0000256" key="4">
    <source>
        <dbReference type="ARBA" id="ARBA00022801"/>
    </source>
</evidence>
<keyword evidence="5" id="KW-0460">Magnesium</keyword>
<dbReference type="GO" id="GO:0004427">
    <property type="term" value="F:inorganic diphosphate phosphatase activity"/>
    <property type="evidence" value="ECO:0007669"/>
    <property type="project" value="UniProtKB-EC"/>
</dbReference>
<dbReference type="OrthoDB" id="5382618at2"/>
<dbReference type="InterPro" id="IPR036649">
    <property type="entry name" value="Pyrophosphatase_sf"/>
</dbReference>
<name>A0A1H7LFM4_9PROT</name>
<keyword evidence="4" id="KW-0378">Hydrolase</keyword>
<dbReference type="STRING" id="1233.SAMN05216387_10440"/>
<dbReference type="AlphaFoldDB" id="A0A1H7LFM4"/>
<dbReference type="Gene3D" id="3.90.80.10">
    <property type="entry name" value="Inorganic pyrophosphatase"/>
    <property type="match status" value="1"/>
</dbReference>
<dbReference type="Pfam" id="PF00719">
    <property type="entry name" value="Pyrophosphatase"/>
    <property type="match status" value="1"/>
</dbReference>
<reference evidence="6 7" key="1">
    <citation type="submission" date="2016-10" db="EMBL/GenBank/DDBJ databases">
        <authorList>
            <person name="de Groot N.N."/>
        </authorList>
    </citation>
    <scope>NUCLEOTIDE SEQUENCE [LARGE SCALE GENOMIC DNA]</scope>
    <source>
        <strain evidence="6 7">Nv1</strain>
    </source>
</reference>
<evidence type="ECO:0000256" key="5">
    <source>
        <dbReference type="ARBA" id="ARBA00022842"/>
    </source>
</evidence>
<organism evidence="6 7">
    <name type="scientific">Nitrosovibrio tenuis</name>
    <dbReference type="NCBI Taxonomy" id="1233"/>
    <lineage>
        <taxon>Bacteria</taxon>
        <taxon>Pseudomonadati</taxon>
        <taxon>Pseudomonadota</taxon>
        <taxon>Betaproteobacteria</taxon>
        <taxon>Nitrosomonadales</taxon>
        <taxon>Nitrosomonadaceae</taxon>
        <taxon>Nitrosovibrio</taxon>
    </lineage>
</organism>
<proteinExistence type="predicted"/>
<dbReference type="GO" id="GO:0005737">
    <property type="term" value="C:cytoplasm"/>
    <property type="evidence" value="ECO:0007669"/>
    <property type="project" value="InterPro"/>
</dbReference>
<accession>A0A1H7LFM4</accession>
<dbReference type="EMBL" id="FOBH01000004">
    <property type="protein sequence ID" value="SEK97335.1"/>
    <property type="molecule type" value="Genomic_DNA"/>
</dbReference>
<comment type="cofactor">
    <cofactor evidence="1">
        <name>Mg(2+)</name>
        <dbReference type="ChEBI" id="CHEBI:18420"/>
    </cofactor>
</comment>
<evidence type="ECO:0000313" key="6">
    <source>
        <dbReference type="EMBL" id="SEK97335.1"/>
    </source>
</evidence>
<evidence type="ECO:0000256" key="2">
    <source>
        <dbReference type="ARBA" id="ARBA00012146"/>
    </source>
</evidence>
<evidence type="ECO:0000313" key="7">
    <source>
        <dbReference type="Proteomes" id="UP000198620"/>
    </source>
</evidence>
<gene>
    <name evidence="6" type="ORF">SAMN05216387_10440</name>
</gene>
<keyword evidence="3" id="KW-0479">Metal-binding</keyword>
<dbReference type="SUPFAM" id="SSF50324">
    <property type="entry name" value="Inorganic pyrophosphatase"/>
    <property type="match status" value="1"/>
</dbReference>
<evidence type="ECO:0000256" key="1">
    <source>
        <dbReference type="ARBA" id="ARBA00001946"/>
    </source>
</evidence>